<comment type="caution">
    <text evidence="1">The sequence shown here is derived from an EMBL/GenBank/DDBJ whole genome shotgun (WGS) entry which is preliminary data.</text>
</comment>
<sequence>MGNPDEEAVLPAFCMLELTIHVEAIVYVFMYNRVRFYVNIIAEKLEGEGEVLHEFNEFKDDLDDPENLSNFEDWILDTLDDFMREAAPTLAPSDRKPITLLEYFSPPTFAFELVNKGGKLCAVQEDYDPKTHGDTSPRTEIVDFLPDDGNESVGSSSAGAIFPAEGVVLRSALPPVPLFSASELERVDDGLRDEELSDIPSKVRRVGTGEVFFFKAGFKDYGYLREMEIPTLTAQSQWQF</sequence>
<organism evidence="1 2">
    <name type="scientific">Hypoxylon rubiginosum</name>
    <dbReference type="NCBI Taxonomy" id="110542"/>
    <lineage>
        <taxon>Eukaryota</taxon>
        <taxon>Fungi</taxon>
        <taxon>Dikarya</taxon>
        <taxon>Ascomycota</taxon>
        <taxon>Pezizomycotina</taxon>
        <taxon>Sordariomycetes</taxon>
        <taxon>Xylariomycetidae</taxon>
        <taxon>Xylariales</taxon>
        <taxon>Hypoxylaceae</taxon>
        <taxon>Hypoxylon</taxon>
    </lineage>
</organism>
<keyword evidence="2" id="KW-1185">Reference proteome</keyword>
<evidence type="ECO:0000313" key="1">
    <source>
        <dbReference type="EMBL" id="KAI4859025.1"/>
    </source>
</evidence>
<name>A0ACB9YJI6_9PEZI</name>
<reference evidence="1 2" key="1">
    <citation type="journal article" date="2022" name="New Phytol.">
        <title>Ecological generalism drives hyperdiversity of secondary metabolite gene clusters in xylarialean endophytes.</title>
        <authorList>
            <person name="Franco M.E.E."/>
            <person name="Wisecaver J.H."/>
            <person name="Arnold A.E."/>
            <person name="Ju Y.M."/>
            <person name="Slot J.C."/>
            <person name="Ahrendt S."/>
            <person name="Moore L.P."/>
            <person name="Eastman K.E."/>
            <person name="Scott K."/>
            <person name="Konkel Z."/>
            <person name="Mondo S.J."/>
            <person name="Kuo A."/>
            <person name="Hayes R.D."/>
            <person name="Haridas S."/>
            <person name="Andreopoulos B."/>
            <person name="Riley R."/>
            <person name="LaButti K."/>
            <person name="Pangilinan J."/>
            <person name="Lipzen A."/>
            <person name="Amirebrahimi M."/>
            <person name="Yan J."/>
            <person name="Adam C."/>
            <person name="Keymanesh K."/>
            <person name="Ng V."/>
            <person name="Louie K."/>
            <person name="Northen T."/>
            <person name="Drula E."/>
            <person name="Henrissat B."/>
            <person name="Hsieh H.M."/>
            <person name="Youens-Clark K."/>
            <person name="Lutzoni F."/>
            <person name="Miadlikowska J."/>
            <person name="Eastwood D.C."/>
            <person name="Hamelin R.C."/>
            <person name="Grigoriev I.V."/>
            <person name="U'Ren J.M."/>
        </authorList>
    </citation>
    <scope>NUCLEOTIDE SEQUENCE [LARGE SCALE GENOMIC DNA]</scope>
    <source>
        <strain evidence="1 2">CBS 119005</strain>
    </source>
</reference>
<proteinExistence type="predicted"/>
<dbReference type="EMBL" id="MU393663">
    <property type="protein sequence ID" value="KAI4859025.1"/>
    <property type="molecule type" value="Genomic_DNA"/>
</dbReference>
<dbReference type="Proteomes" id="UP001497700">
    <property type="component" value="Unassembled WGS sequence"/>
</dbReference>
<evidence type="ECO:0000313" key="2">
    <source>
        <dbReference type="Proteomes" id="UP001497700"/>
    </source>
</evidence>
<accession>A0ACB9YJI6</accession>
<protein>
    <submittedName>
        <fullName evidence="1">Uncharacterized protein</fullName>
    </submittedName>
</protein>
<gene>
    <name evidence="1" type="ORF">F4820DRAFT_441001</name>
</gene>